<dbReference type="InterPro" id="IPR017972">
    <property type="entry name" value="Cyt_P450_CS"/>
</dbReference>
<name>A0ABP1BGC9_9BRYO</name>
<accession>A0ABP1BGC9</accession>
<keyword evidence="2 7" id="KW-0349">Heme</keyword>
<evidence type="ECO:0008006" key="11">
    <source>
        <dbReference type="Google" id="ProtNLM"/>
    </source>
</evidence>
<dbReference type="PROSITE" id="PS00086">
    <property type="entry name" value="CYTOCHROME_P450"/>
    <property type="match status" value="1"/>
</dbReference>
<dbReference type="InterPro" id="IPR036396">
    <property type="entry name" value="Cyt_P450_sf"/>
</dbReference>
<evidence type="ECO:0000256" key="4">
    <source>
        <dbReference type="ARBA" id="ARBA00023002"/>
    </source>
</evidence>
<keyword evidence="10" id="KW-1185">Reference proteome</keyword>
<feature type="signal peptide" evidence="8">
    <location>
        <begin position="1"/>
        <end position="22"/>
    </location>
</feature>
<evidence type="ECO:0000256" key="6">
    <source>
        <dbReference type="ARBA" id="ARBA00023033"/>
    </source>
</evidence>
<keyword evidence="8" id="KW-0732">Signal</keyword>
<sequence>METIKHFLFSLLMDLFVSITKGPEFHSMQHDVEDYINGTFQLPIDFPGFAYHKAKLGRDNIKRTLDMIISRRRKDTKERKAEMYHDLLSLLLNTPHDEEGNPIRDEEIKDNIAMLLFAGFETTSTTISMALKYLFLNPHCLQEVVKEQMEISETKDGAPLNWEDTRKMKYTWCVLQETLRLQPAVEQAFRICIKEFEYGGFTIPKGWKVFWSAHRTHMSPQIFPNPTKFDPSRFEGSGPPPFSFLGFGGGPRMCLGNEFARTTMVIFLHYMVLNYEWCMVDPNEKISIIPAPTFQKGLQLKLHKK</sequence>
<feature type="chain" id="PRO_5045041539" description="Cytochrome P450" evidence="8">
    <location>
        <begin position="23"/>
        <end position="305"/>
    </location>
</feature>
<proteinExistence type="inferred from homology"/>
<dbReference type="Gene3D" id="1.10.630.10">
    <property type="entry name" value="Cytochrome P450"/>
    <property type="match status" value="1"/>
</dbReference>
<gene>
    <name evidence="9" type="ORF">CSSPJE1EN2_LOCUS16900</name>
</gene>
<dbReference type="SUPFAM" id="SSF48264">
    <property type="entry name" value="Cytochrome P450"/>
    <property type="match status" value="1"/>
</dbReference>
<evidence type="ECO:0000256" key="8">
    <source>
        <dbReference type="SAM" id="SignalP"/>
    </source>
</evidence>
<dbReference type="Pfam" id="PF00067">
    <property type="entry name" value="p450"/>
    <property type="match status" value="1"/>
</dbReference>
<keyword evidence="6 7" id="KW-0503">Monooxygenase</keyword>
<dbReference type="PANTHER" id="PTHR24286:SF384">
    <property type="entry name" value="P450, PUTATIVE (EUROFUNG)-RELATED"/>
    <property type="match status" value="1"/>
</dbReference>
<keyword evidence="5 7" id="KW-0408">Iron</keyword>
<evidence type="ECO:0000313" key="9">
    <source>
        <dbReference type="EMBL" id="CAK9874588.1"/>
    </source>
</evidence>
<evidence type="ECO:0000256" key="5">
    <source>
        <dbReference type="ARBA" id="ARBA00023004"/>
    </source>
</evidence>
<evidence type="ECO:0000256" key="2">
    <source>
        <dbReference type="ARBA" id="ARBA00022617"/>
    </source>
</evidence>
<keyword evidence="3 7" id="KW-0479">Metal-binding</keyword>
<evidence type="ECO:0000256" key="7">
    <source>
        <dbReference type="RuleBase" id="RU000461"/>
    </source>
</evidence>
<dbReference type="PRINTS" id="PR00385">
    <property type="entry name" value="P450"/>
</dbReference>
<protein>
    <recommendedName>
        <fullName evidence="11">Cytochrome P450</fullName>
    </recommendedName>
</protein>
<evidence type="ECO:0000256" key="3">
    <source>
        <dbReference type="ARBA" id="ARBA00022723"/>
    </source>
</evidence>
<dbReference type="Proteomes" id="UP001497522">
    <property type="component" value="Chromosome 4"/>
</dbReference>
<dbReference type="InterPro" id="IPR002401">
    <property type="entry name" value="Cyt_P450_E_grp-I"/>
</dbReference>
<comment type="similarity">
    <text evidence="1 7">Belongs to the cytochrome P450 family.</text>
</comment>
<evidence type="ECO:0000256" key="1">
    <source>
        <dbReference type="ARBA" id="ARBA00010617"/>
    </source>
</evidence>
<dbReference type="PANTHER" id="PTHR24286">
    <property type="entry name" value="CYTOCHROME P450 26"/>
    <property type="match status" value="1"/>
</dbReference>
<organism evidence="9 10">
    <name type="scientific">Sphagnum jensenii</name>
    <dbReference type="NCBI Taxonomy" id="128206"/>
    <lineage>
        <taxon>Eukaryota</taxon>
        <taxon>Viridiplantae</taxon>
        <taxon>Streptophyta</taxon>
        <taxon>Embryophyta</taxon>
        <taxon>Bryophyta</taxon>
        <taxon>Sphagnophytina</taxon>
        <taxon>Sphagnopsida</taxon>
        <taxon>Sphagnales</taxon>
        <taxon>Sphagnaceae</taxon>
        <taxon>Sphagnum</taxon>
    </lineage>
</organism>
<reference evidence="9" key="1">
    <citation type="submission" date="2024-03" db="EMBL/GenBank/DDBJ databases">
        <authorList>
            <consortium name="ELIXIR-Norway"/>
            <consortium name="Elixir Norway"/>
        </authorList>
    </citation>
    <scope>NUCLEOTIDE SEQUENCE</scope>
</reference>
<dbReference type="EMBL" id="OZ023705">
    <property type="protein sequence ID" value="CAK9874588.1"/>
    <property type="molecule type" value="Genomic_DNA"/>
</dbReference>
<dbReference type="InterPro" id="IPR001128">
    <property type="entry name" value="Cyt_P450"/>
</dbReference>
<evidence type="ECO:0000313" key="10">
    <source>
        <dbReference type="Proteomes" id="UP001497522"/>
    </source>
</evidence>
<keyword evidence="4 7" id="KW-0560">Oxidoreductase</keyword>
<dbReference type="PRINTS" id="PR00463">
    <property type="entry name" value="EP450I"/>
</dbReference>